<organism evidence="5 6">
    <name type="scientific">Cladophialophora psammophila CBS 110553</name>
    <dbReference type="NCBI Taxonomy" id="1182543"/>
    <lineage>
        <taxon>Eukaryota</taxon>
        <taxon>Fungi</taxon>
        <taxon>Dikarya</taxon>
        <taxon>Ascomycota</taxon>
        <taxon>Pezizomycotina</taxon>
        <taxon>Eurotiomycetes</taxon>
        <taxon>Chaetothyriomycetidae</taxon>
        <taxon>Chaetothyriales</taxon>
        <taxon>Herpotrichiellaceae</taxon>
        <taxon>Cladophialophora</taxon>
    </lineage>
</organism>
<accession>W9XEM0</accession>
<dbReference type="InterPro" id="IPR036866">
    <property type="entry name" value="RibonucZ/Hydroxyglut_hydro"/>
</dbReference>
<proteinExistence type="inferred from homology"/>
<dbReference type="STRING" id="1182543.W9XEM0"/>
<dbReference type="AlphaFoldDB" id="W9XEM0"/>
<dbReference type="GO" id="GO:0016787">
    <property type="term" value="F:hydrolase activity"/>
    <property type="evidence" value="ECO:0007669"/>
    <property type="project" value="UniProtKB-KW"/>
</dbReference>
<evidence type="ECO:0000256" key="4">
    <source>
        <dbReference type="ARBA" id="ARBA00022833"/>
    </source>
</evidence>
<dbReference type="SUPFAM" id="SSF56281">
    <property type="entry name" value="Metallo-hydrolase/oxidoreductase"/>
    <property type="match status" value="1"/>
</dbReference>
<dbReference type="RefSeq" id="XP_007740868.1">
    <property type="nucleotide sequence ID" value="XM_007742678.1"/>
</dbReference>
<comment type="caution">
    <text evidence="5">The sequence shown here is derived from an EMBL/GenBank/DDBJ whole genome shotgun (WGS) entry which is preliminary data.</text>
</comment>
<dbReference type="GeneID" id="19186795"/>
<protein>
    <recommendedName>
        <fullName evidence="7">Metallo-beta-lactamase domain-containing protein</fullName>
    </recommendedName>
</protein>
<keyword evidence="6" id="KW-1185">Reference proteome</keyword>
<evidence type="ECO:0000256" key="2">
    <source>
        <dbReference type="ARBA" id="ARBA00022723"/>
    </source>
</evidence>
<dbReference type="Gene3D" id="3.60.15.10">
    <property type="entry name" value="Ribonuclease Z/Hydroxyacylglutathione hydrolase-like"/>
    <property type="match status" value="1"/>
</dbReference>
<dbReference type="Proteomes" id="UP000019471">
    <property type="component" value="Unassembled WGS sequence"/>
</dbReference>
<dbReference type="eggNOG" id="ENOG502S1A6">
    <property type="taxonomic scope" value="Eukaryota"/>
</dbReference>
<dbReference type="GO" id="GO:0046872">
    <property type="term" value="F:metal ion binding"/>
    <property type="evidence" value="ECO:0007669"/>
    <property type="project" value="UniProtKB-KW"/>
</dbReference>
<keyword evidence="4" id="KW-0862">Zinc</keyword>
<evidence type="ECO:0000313" key="6">
    <source>
        <dbReference type="Proteomes" id="UP000019471"/>
    </source>
</evidence>
<gene>
    <name evidence="5" type="ORF">A1O5_02062</name>
</gene>
<dbReference type="PANTHER" id="PTHR42978">
    <property type="entry name" value="QUORUM-QUENCHING LACTONASE YTNP-RELATED-RELATED"/>
    <property type="match status" value="1"/>
</dbReference>
<evidence type="ECO:0000313" key="5">
    <source>
        <dbReference type="EMBL" id="EXJ75366.1"/>
    </source>
</evidence>
<sequence length="229" mass="25535">MATSISVTSTHLCLATGISIIVELSFSDTLQIGQFKAYDFFGDGSFYLLDVPGHAVGYMAGLVRTTQDTFVLFGADICHFASSIRPSSAPLVYQEPFTHISTDAATFYKDPPVAEKSVLGLMEFDADPCILVTIAHDPAALDVYDFFPRGNLNDWQQKGWKEAARWGFLSELPYNGKTVRPVPVDRLYKQGQKVDAWSYLRHNPCGFGKVWKRAYFIHQTPTAESQFPC</sequence>
<keyword evidence="3" id="KW-0378">Hydrolase</keyword>
<comment type="similarity">
    <text evidence="1">Belongs to the metallo-beta-lactamase superfamily.</text>
</comment>
<dbReference type="HOGENOM" id="CLU_1209718_0_0_1"/>
<dbReference type="OrthoDB" id="10250730at2759"/>
<evidence type="ECO:0000256" key="3">
    <source>
        <dbReference type="ARBA" id="ARBA00022801"/>
    </source>
</evidence>
<name>W9XEM0_9EURO</name>
<dbReference type="PANTHER" id="PTHR42978:SF5">
    <property type="entry name" value="METALLO-BETA-LACTAMASE DOMAIN-CONTAINING PROTEIN"/>
    <property type="match status" value="1"/>
</dbReference>
<dbReference type="EMBL" id="AMGX01000002">
    <property type="protein sequence ID" value="EXJ75366.1"/>
    <property type="molecule type" value="Genomic_DNA"/>
</dbReference>
<reference evidence="5 6" key="1">
    <citation type="submission" date="2013-03" db="EMBL/GenBank/DDBJ databases">
        <title>The Genome Sequence of Cladophialophora psammophila CBS 110553.</title>
        <authorList>
            <consortium name="The Broad Institute Genomics Platform"/>
            <person name="Cuomo C."/>
            <person name="de Hoog S."/>
            <person name="Gorbushina A."/>
            <person name="Walker B."/>
            <person name="Young S.K."/>
            <person name="Zeng Q."/>
            <person name="Gargeya S."/>
            <person name="Fitzgerald M."/>
            <person name="Haas B."/>
            <person name="Abouelleil A."/>
            <person name="Allen A.W."/>
            <person name="Alvarado L."/>
            <person name="Arachchi H.M."/>
            <person name="Berlin A.M."/>
            <person name="Chapman S.B."/>
            <person name="Gainer-Dewar J."/>
            <person name="Goldberg J."/>
            <person name="Griggs A."/>
            <person name="Gujja S."/>
            <person name="Hansen M."/>
            <person name="Howarth C."/>
            <person name="Imamovic A."/>
            <person name="Ireland A."/>
            <person name="Larimer J."/>
            <person name="McCowan C."/>
            <person name="Murphy C."/>
            <person name="Pearson M."/>
            <person name="Poon T.W."/>
            <person name="Priest M."/>
            <person name="Roberts A."/>
            <person name="Saif S."/>
            <person name="Shea T."/>
            <person name="Sisk P."/>
            <person name="Sykes S."/>
            <person name="Wortman J."/>
            <person name="Nusbaum C."/>
            <person name="Birren B."/>
        </authorList>
    </citation>
    <scope>NUCLEOTIDE SEQUENCE [LARGE SCALE GENOMIC DNA]</scope>
    <source>
        <strain evidence="5 6">CBS 110553</strain>
    </source>
</reference>
<evidence type="ECO:0008006" key="7">
    <source>
        <dbReference type="Google" id="ProtNLM"/>
    </source>
</evidence>
<dbReference type="InterPro" id="IPR051013">
    <property type="entry name" value="MBL_superfamily_lactonases"/>
</dbReference>
<keyword evidence="2" id="KW-0479">Metal-binding</keyword>
<evidence type="ECO:0000256" key="1">
    <source>
        <dbReference type="ARBA" id="ARBA00007749"/>
    </source>
</evidence>